<accession>A0A9P5MLW0</accession>
<dbReference type="Gene3D" id="1.10.30.10">
    <property type="entry name" value="High mobility group box domain"/>
    <property type="match status" value="1"/>
</dbReference>
<dbReference type="EMBL" id="WHVB01000029">
    <property type="protein sequence ID" value="KAF8469263.1"/>
    <property type="molecule type" value="Genomic_DNA"/>
</dbReference>
<feature type="region of interest" description="Disordered" evidence="4">
    <location>
        <begin position="45"/>
        <end position="89"/>
    </location>
</feature>
<dbReference type="Proteomes" id="UP000759537">
    <property type="component" value="Unassembled WGS sequence"/>
</dbReference>
<keyword evidence="3" id="KW-0539">Nucleus</keyword>
<dbReference type="GO" id="GO:0000978">
    <property type="term" value="F:RNA polymerase II cis-regulatory region sequence-specific DNA binding"/>
    <property type="evidence" value="ECO:0007669"/>
    <property type="project" value="TreeGrafter"/>
</dbReference>
<dbReference type="AlphaFoldDB" id="A0A9P5MLW0"/>
<sequence>MPAERTRSLKKEKDDGDGIRLTWTDPVESLAAPQQQQIAFAPAITPGTFTDEPSVGGAEHSPSLFPSSLDGAGPKKPGHGKKKAEDHIPRPPNAFILFRSSFIKSRHVSTEVETNHSTLSKIIGLTWQNMPHEERQFWHCKAKTAQAEHKRKYPDYAFRPSHVKAKGGGGCGNSGGTTSEKRKVREVGPKDMKRCAKIAQLLIEGKKGADLQAAVQEFDKNHVPTIVTRFDTPITARSFRRSLSEPAPDTDPSAPAFLRPDPKPTSRRLRATSSQPTMSRPSTPRMEESMVGFSSPSSHSVFSSSPFANLSDNADAHSDATWSDMPPLVLPPPNSLDTSVVNEHGPSLDFNTFVFHQAPATCIESIDPLSPAPNTELYGAFHGETTTPCAPGSFAPSLAIDMSFLETWSGSPFPSSPCTPVSYSAGPFSPVETVPAPPTPTFDSYDLMAQLDSCGAPGFDGHQGTALTPEGLGSDPHIHAPYPHHQQSYLAAKGSFPFYSNKIPVPEVVNMDVGLTDVFIQSSQAFTF</sequence>
<dbReference type="SUPFAM" id="SSF47095">
    <property type="entry name" value="HMG-box"/>
    <property type="match status" value="1"/>
</dbReference>
<dbReference type="GO" id="GO:0005634">
    <property type="term" value="C:nucleus"/>
    <property type="evidence" value="ECO:0007669"/>
    <property type="project" value="UniProtKB-UniRule"/>
</dbReference>
<evidence type="ECO:0000256" key="4">
    <source>
        <dbReference type="SAM" id="MobiDB-lite"/>
    </source>
</evidence>
<feature type="compositionally biased region" description="Polar residues" evidence="4">
    <location>
        <begin position="271"/>
        <end position="282"/>
    </location>
</feature>
<organism evidence="6 7">
    <name type="scientific">Russula ochroleuca</name>
    <dbReference type="NCBI Taxonomy" id="152965"/>
    <lineage>
        <taxon>Eukaryota</taxon>
        <taxon>Fungi</taxon>
        <taxon>Dikarya</taxon>
        <taxon>Basidiomycota</taxon>
        <taxon>Agaricomycotina</taxon>
        <taxon>Agaricomycetes</taxon>
        <taxon>Russulales</taxon>
        <taxon>Russulaceae</taxon>
        <taxon>Russula</taxon>
    </lineage>
</organism>
<evidence type="ECO:0000256" key="1">
    <source>
        <dbReference type="ARBA" id="ARBA00023125"/>
    </source>
</evidence>
<feature type="region of interest" description="Disordered" evidence="4">
    <location>
        <begin position="239"/>
        <end position="295"/>
    </location>
</feature>
<feature type="region of interest" description="Disordered" evidence="4">
    <location>
        <begin position="1"/>
        <end position="21"/>
    </location>
</feature>
<keyword evidence="1 3" id="KW-0238">DNA-binding</keyword>
<dbReference type="PROSITE" id="PS50118">
    <property type="entry name" value="HMG_BOX_2"/>
    <property type="match status" value="1"/>
</dbReference>
<protein>
    <recommendedName>
        <fullName evidence="5">HMG box domain-containing protein</fullName>
    </recommendedName>
</protein>
<feature type="DNA-binding region" description="HMG box" evidence="3">
    <location>
        <begin position="88"/>
        <end position="157"/>
    </location>
</feature>
<dbReference type="InterPro" id="IPR036910">
    <property type="entry name" value="HMG_box_dom_sf"/>
</dbReference>
<dbReference type="CDD" id="cd01389">
    <property type="entry name" value="HMG-box_ROX1-like"/>
    <property type="match status" value="1"/>
</dbReference>
<reference evidence="6" key="2">
    <citation type="journal article" date="2020" name="Nat. Commun.">
        <title>Large-scale genome sequencing of mycorrhizal fungi provides insights into the early evolution of symbiotic traits.</title>
        <authorList>
            <person name="Miyauchi S."/>
            <person name="Kiss E."/>
            <person name="Kuo A."/>
            <person name="Drula E."/>
            <person name="Kohler A."/>
            <person name="Sanchez-Garcia M."/>
            <person name="Morin E."/>
            <person name="Andreopoulos B."/>
            <person name="Barry K.W."/>
            <person name="Bonito G."/>
            <person name="Buee M."/>
            <person name="Carver A."/>
            <person name="Chen C."/>
            <person name="Cichocki N."/>
            <person name="Clum A."/>
            <person name="Culley D."/>
            <person name="Crous P.W."/>
            <person name="Fauchery L."/>
            <person name="Girlanda M."/>
            <person name="Hayes R.D."/>
            <person name="Keri Z."/>
            <person name="LaButti K."/>
            <person name="Lipzen A."/>
            <person name="Lombard V."/>
            <person name="Magnuson J."/>
            <person name="Maillard F."/>
            <person name="Murat C."/>
            <person name="Nolan M."/>
            <person name="Ohm R.A."/>
            <person name="Pangilinan J."/>
            <person name="Pereira M.F."/>
            <person name="Perotto S."/>
            <person name="Peter M."/>
            <person name="Pfister S."/>
            <person name="Riley R."/>
            <person name="Sitrit Y."/>
            <person name="Stielow J.B."/>
            <person name="Szollosi G."/>
            <person name="Zifcakova L."/>
            <person name="Stursova M."/>
            <person name="Spatafora J.W."/>
            <person name="Tedersoo L."/>
            <person name="Vaario L.M."/>
            <person name="Yamada A."/>
            <person name="Yan M."/>
            <person name="Wang P."/>
            <person name="Xu J."/>
            <person name="Bruns T."/>
            <person name="Baldrian P."/>
            <person name="Vilgalys R."/>
            <person name="Dunand C."/>
            <person name="Henrissat B."/>
            <person name="Grigoriev I.V."/>
            <person name="Hibbett D."/>
            <person name="Nagy L.G."/>
            <person name="Martin F.M."/>
        </authorList>
    </citation>
    <scope>NUCLEOTIDE SEQUENCE</scope>
    <source>
        <strain evidence="6">Prilba</strain>
    </source>
</reference>
<feature type="compositionally biased region" description="Basic and acidic residues" evidence="4">
    <location>
        <begin position="179"/>
        <end position="189"/>
    </location>
</feature>
<evidence type="ECO:0000256" key="2">
    <source>
        <dbReference type="ARBA" id="ARBA00023163"/>
    </source>
</evidence>
<dbReference type="PANTHER" id="PTHR10270">
    <property type="entry name" value="SOX TRANSCRIPTION FACTOR"/>
    <property type="match status" value="1"/>
</dbReference>
<name>A0A9P5MLW0_9AGAM</name>
<reference evidence="6" key="1">
    <citation type="submission" date="2019-10" db="EMBL/GenBank/DDBJ databases">
        <authorList>
            <consortium name="DOE Joint Genome Institute"/>
            <person name="Kuo A."/>
            <person name="Miyauchi S."/>
            <person name="Kiss E."/>
            <person name="Drula E."/>
            <person name="Kohler A."/>
            <person name="Sanchez-Garcia M."/>
            <person name="Andreopoulos B."/>
            <person name="Barry K.W."/>
            <person name="Bonito G."/>
            <person name="Buee M."/>
            <person name="Carver A."/>
            <person name="Chen C."/>
            <person name="Cichocki N."/>
            <person name="Clum A."/>
            <person name="Culley D."/>
            <person name="Crous P.W."/>
            <person name="Fauchery L."/>
            <person name="Girlanda M."/>
            <person name="Hayes R."/>
            <person name="Keri Z."/>
            <person name="LaButti K."/>
            <person name="Lipzen A."/>
            <person name="Lombard V."/>
            <person name="Magnuson J."/>
            <person name="Maillard F."/>
            <person name="Morin E."/>
            <person name="Murat C."/>
            <person name="Nolan M."/>
            <person name="Ohm R."/>
            <person name="Pangilinan J."/>
            <person name="Pereira M."/>
            <person name="Perotto S."/>
            <person name="Peter M."/>
            <person name="Riley R."/>
            <person name="Sitrit Y."/>
            <person name="Stielow B."/>
            <person name="Szollosi G."/>
            <person name="Zifcakova L."/>
            <person name="Stursova M."/>
            <person name="Spatafora J.W."/>
            <person name="Tedersoo L."/>
            <person name="Vaario L.-M."/>
            <person name="Yamada A."/>
            <person name="Yan M."/>
            <person name="Wang P."/>
            <person name="Xu J."/>
            <person name="Bruns T."/>
            <person name="Baldrian P."/>
            <person name="Vilgalys R."/>
            <person name="Henrissat B."/>
            <person name="Grigoriev I.V."/>
            <person name="Hibbett D."/>
            <person name="Nagy L.G."/>
            <person name="Martin F.M."/>
        </authorList>
    </citation>
    <scope>NUCLEOTIDE SEQUENCE</scope>
    <source>
        <strain evidence="6">Prilba</strain>
    </source>
</reference>
<dbReference type="SMART" id="SM00398">
    <property type="entry name" value="HMG"/>
    <property type="match status" value="1"/>
</dbReference>
<feature type="domain" description="HMG box" evidence="5">
    <location>
        <begin position="88"/>
        <end position="157"/>
    </location>
</feature>
<evidence type="ECO:0000256" key="3">
    <source>
        <dbReference type="PROSITE-ProRule" id="PRU00267"/>
    </source>
</evidence>
<dbReference type="Pfam" id="PF00505">
    <property type="entry name" value="HMG_box"/>
    <property type="match status" value="1"/>
</dbReference>
<dbReference type="GO" id="GO:0030154">
    <property type="term" value="P:cell differentiation"/>
    <property type="evidence" value="ECO:0007669"/>
    <property type="project" value="TreeGrafter"/>
</dbReference>
<evidence type="ECO:0000313" key="7">
    <source>
        <dbReference type="Proteomes" id="UP000759537"/>
    </source>
</evidence>
<dbReference type="InterPro" id="IPR050140">
    <property type="entry name" value="SRY-related_HMG-box_TF-like"/>
</dbReference>
<gene>
    <name evidence="6" type="ORF">DFH94DRAFT_685412</name>
</gene>
<comment type="caution">
    <text evidence="6">The sequence shown here is derived from an EMBL/GenBank/DDBJ whole genome shotgun (WGS) entry which is preliminary data.</text>
</comment>
<keyword evidence="7" id="KW-1185">Reference proteome</keyword>
<feature type="region of interest" description="Disordered" evidence="4">
    <location>
        <begin position="167"/>
        <end position="189"/>
    </location>
</feature>
<dbReference type="GO" id="GO:0001228">
    <property type="term" value="F:DNA-binding transcription activator activity, RNA polymerase II-specific"/>
    <property type="evidence" value="ECO:0007669"/>
    <property type="project" value="TreeGrafter"/>
</dbReference>
<dbReference type="OrthoDB" id="6247875at2759"/>
<feature type="compositionally biased region" description="Basic and acidic residues" evidence="4">
    <location>
        <begin position="1"/>
        <end position="18"/>
    </location>
</feature>
<dbReference type="PANTHER" id="PTHR10270:SF161">
    <property type="entry name" value="SEX-DETERMINING REGION Y PROTEIN"/>
    <property type="match status" value="1"/>
</dbReference>
<dbReference type="InterPro" id="IPR009071">
    <property type="entry name" value="HMG_box_dom"/>
</dbReference>
<evidence type="ECO:0000313" key="6">
    <source>
        <dbReference type="EMBL" id="KAF8469263.1"/>
    </source>
</evidence>
<proteinExistence type="predicted"/>
<evidence type="ECO:0000259" key="5">
    <source>
        <dbReference type="PROSITE" id="PS50118"/>
    </source>
</evidence>
<keyword evidence="2" id="KW-0804">Transcription</keyword>